<dbReference type="InterPro" id="IPR036291">
    <property type="entry name" value="NAD(P)-bd_dom_sf"/>
</dbReference>
<dbReference type="PIRSF" id="PIRSF000126">
    <property type="entry name" value="11-beta-HSD1"/>
    <property type="match status" value="1"/>
</dbReference>
<evidence type="ECO:0000313" key="6">
    <source>
        <dbReference type="Proteomes" id="UP000002215"/>
    </source>
</evidence>
<dbReference type="Gene3D" id="3.40.50.720">
    <property type="entry name" value="NAD(P)-binding Rossmann-like Domain"/>
    <property type="match status" value="1"/>
</dbReference>
<evidence type="ECO:0000313" key="5">
    <source>
        <dbReference type="EMBL" id="ACU61569.1"/>
    </source>
</evidence>
<dbReference type="InterPro" id="IPR057326">
    <property type="entry name" value="KR_dom"/>
</dbReference>
<keyword evidence="2" id="KW-0560">Oxidoreductase</keyword>
<dbReference type="PROSITE" id="PS00061">
    <property type="entry name" value="ADH_SHORT"/>
    <property type="match status" value="1"/>
</dbReference>
<protein>
    <submittedName>
        <fullName evidence="5">Short-chain dehydrogenase/reductase SDR</fullName>
    </submittedName>
</protein>
<dbReference type="Proteomes" id="UP000002215">
    <property type="component" value="Chromosome"/>
</dbReference>
<dbReference type="AlphaFoldDB" id="A0A979G639"/>
<evidence type="ECO:0000256" key="2">
    <source>
        <dbReference type="ARBA" id="ARBA00023002"/>
    </source>
</evidence>
<accession>A0A979G639</accession>
<dbReference type="GO" id="GO:0016491">
    <property type="term" value="F:oxidoreductase activity"/>
    <property type="evidence" value="ECO:0007669"/>
    <property type="project" value="UniProtKB-KW"/>
</dbReference>
<dbReference type="SMART" id="SM00822">
    <property type="entry name" value="PKS_KR"/>
    <property type="match status" value="1"/>
</dbReference>
<dbReference type="Pfam" id="PF00106">
    <property type="entry name" value="adh_short"/>
    <property type="match status" value="1"/>
</dbReference>
<sequence>MTKVALITGASTGIGEAFARRLAAAGHHLMLVARNGEKLQALSQQLMAQHKVKVYYQSLDLSIADADQQLVAEVADKGLDVDLLINNAGIGSAGDFTYLPLAGELRMMQLNMQTLVALTHHYLIPMRIRKQGTVINVASMACFQPSPFMATYAASKAFVRSFTEAVAEENSPFNIQVMLLCPGATETSFFDNAQMKKDDRQTILGNTQLQTPEQVVTAALKGLQKGKRITISGSKNLLLMRIAYFFPNKMITRIFAKAFRPHFQQQASS</sequence>
<organism evidence="5 6">
    <name type="scientific">Chitinophaga pinensis (strain ATCC 43595 / DSM 2588 / LMG 13176 / NBRC 15968 / NCIMB 11800 / UQM 2034)</name>
    <dbReference type="NCBI Taxonomy" id="485918"/>
    <lineage>
        <taxon>Bacteria</taxon>
        <taxon>Pseudomonadati</taxon>
        <taxon>Bacteroidota</taxon>
        <taxon>Chitinophagia</taxon>
        <taxon>Chitinophagales</taxon>
        <taxon>Chitinophagaceae</taxon>
        <taxon>Chitinophaga</taxon>
    </lineage>
</organism>
<dbReference type="PANTHER" id="PTHR44196">
    <property type="entry name" value="DEHYDROGENASE/REDUCTASE SDR FAMILY MEMBER 7B"/>
    <property type="match status" value="1"/>
</dbReference>
<reference evidence="6" key="1">
    <citation type="submission" date="2009-08" db="EMBL/GenBank/DDBJ databases">
        <title>The complete genome of Chitinophaga pinensis DSM 2588.</title>
        <authorList>
            <consortium name="US DOE Joint Genome Institute (JGI-PGF)"/>
            <person name="Lucas S."/>
            <person name="Copeland A."/>
            <person name="Lapidus A."/>
            <person name="Glavina del Rio T."/>
            <person name="Dalin E."/>
            <person name="Tice H."/>
            <person name="Bruce D."/>
            <person name="Goodwin L."/>
            <person name="Pitluck S."/>
            <person name="Kyrpides N."/>
            <person name="Mavromatis K."/>
            <person name="Ivanova N."/>
            <person name="Mikhailova N."/>
            <person name="Sims D."/>
            <person name="Meinche L."/>
            <person name="Brettin T."/>
            <person name="Detter J.C."/>
            <person name="Han C."/>
            <person name="Larimer F."/>
            <person name="Land M."/>
            <person name="Hauser L."/>
            <person name="Markowitz V."/>
            <person name="Cheng J.-F."/>
            <person name="Hugenholtz P."/>
            <person name="Woyke T."/>
            <person name="Wu D."/>
            <person name="Spring S."/>
            <person name="Klenk H.-P."/>
            <person name="Eisen J.A."/>
        </authorList>
    </citation>
    <scope>NUCLEOTIDE SEQUENCE [LARGE SCALE GENOMIC DNA]</scope>
    <source>
        <strain evidence="6">ATCC 43595 / DSM 2588 / LMG 13176 / NBRC 15968 / NCIMB 11800 / UQM 2034</strain>
    </source>
</reference>
<evidence type="ECO:0000256" key="1">
    <source>
        <dbReference type="ARBA" id="ARBA00006484"/>
    </source>
</evidence>
<dbReference type="GO" id="GO:0016020">
    <property type="term" value="C:membrane"/>
    <property type="evidence" value="ECO:0007669"/>
    <property type="project" value="TreeGrafter"/>
</dbReference>
<dbReference type="PANTHER" id="PTHR44196:SF2">
    <property type="entry name" value="SHORT-CHAIN DEHYDROGENASE-RELATED"/>
    <property type="match status" value="1"/>
</dbReference>
<reference evidence="5 6" key="2">
    <citation type="journal article" date="2010" name="Stand. Genomic Sci.">
        <title>Complete genome sequence of Chitinophaga pinensis type strain (UQM 2034).</title>
        <authorList>
            <person name="Glavina Del Rio T."/>
            <person name="Abt B."/>
            <person name="Spring S."/>
            <person name="Lapidus A."/>
            <person name="Nolan M."/>
            <person name="Tice H."/>
            <person name="Copeland A."/>
            <person name="Cheng J.F."/>
            <person name="Chen F."/>
            <person name="Bruce D."/>
            <person name="Goodwin L."/>
            <person name="Pitluck S."/>
            <person name="Ivanova N."/>
            <person name="Mavromatis K."/>
            <person name="Mikhailova N."/>
            <person name="Pati A."/>
            <person name="Chen A."/>
            <person name="Palaniappan K."/>
            <person name="Land M."/>
            <person name="Hauser L."/>
            <person name="Chang Y.J."/>
            <person name="Jeffries C.D."/>
            <person name="Chain P."/>
            <person name="Saunders E."/>
            <person name="Detter J.C."/>
            <person name="Brettin T."/>
            <person name="Rohde M."/>
            <person name="Goker M."/>
            <person name="Bristow J."/>
            <person name="Eisen J.A."/>
            <person name="Markowitz V."/>
            <person name="Hugenholtz P."/>
            <person name="Kyrpides N.C."/>
            <person name="Klenk H.P."/>
            <person name="Lucas S."/>
        </authorList>
    </citation>
    <scope>NUCLEOTIDE SEQUENCE [LARGE SCALE GENOMIC DNA]</scope>
    <source>
        <strain evidence="6">ATCC 43595 / DSM 2588 / LMG 13176 / NBRC 15968 / NCIMB 11800 / UQM 2034</strain>
    </source>
</reference>
<dbReference type="SUPFAM" id="SSF51735">
    <property type="entry name" value="NAD(P)-binding Rossmann-fold domains"/>
    <property type="match status" value="1"/>
</dbReference>
<name>A0A979G639_CHIPD</name>
<comment type="similarity">
    <text evidence="1 3">Belongs to the short-chain dehydrogenases/reductases (SDR) family.</text>
</comment>
<dbReference type="EMBL" id="CP001699">
    <property type="protein sequence ID" value="ACU61569.1"/>
    <property type="molecule type" value="Genomic_DNA"/>
</dbReference>
<proteinExistence type="inferred from homology"/>
<dbReference type="KEGG" id="cpi:Cpin_4109"/>
<dbReference type="InterPro" id="IPR020904">
    <property type="entry name" value="Sc_DH/Rdtase_CS"/>
</dbReference>
<dbReference type="RefSeq" id="WP_012791741.1">
    <property type="nucleotide sequence ID" value="NC_013132.1"/>
</dbReference>
<dbReference type="InterPro" id="IPR002347">
    <property type="entry name" value="SDR_fam"/>
</dbReference>
<gene>
    <name evidence="5" type="ordered locus">Cpin_4109</name>
</gene>
<evidence type="ECO:0000256" key="3">
    <source>
        <dbReference type="RuleBase" id="RU000363"/>
    </source>
</evidence>
<dbReference type="PRINTS" id="PR00080">
    <property type="entry name" value="SDRFAMILY"/>
</dbReference>
<dbReference type="PRINTS" id="PR00081">
    <property type="entry name" value="GDHRDH"/>
</dbReference>
<dbReference type="OrthoDB" id="9808814at2"/>
<evidence type="ECO:0000259" key="4">
    <source>
        <dbReference type="SMART" id="SM00822"/>
    </source>
</evidence>
<feature type="domain" description="Ketoreductase" evidence="4">
    <location>
        <begin position="3"/>
        <end position="187"/>
    </location>
</feature>